<name>A0A0C3G1A0_PILCF</name>
<dbReference type="HOGENOM" id="CLU_2997240_0_0_1"/>
<evidence type="ECO:0000313" key="1">
    <source>
        <dbReference type="EMBL" id="KIM84511.1"/>
    </source>
</evidence>
<protein>
    <submittedName>
        <fullName evidence="1">Uncharacterized protein</fullName>
    </submittedName>
</protein>
<dbReference type="InParanoid" id="A0A0C3G1A0"/>
<dbReference type="Proteomes" id="UP000054166">
    <property type="component" value="Unassembled WGS sequence"/>
</dbReference>
<evidence type="ECO:0000313" key="2">
    <source>
        <dbReference type="Proteomes" id="UP000054166"/>
    </source>
</evidence>
<reference evidence="1 2" key="1">
    <citation type="submission" date="2014-04" db="EMBL/GenBank/DDBJ databases">
        <authorList>
            <consortium name="DOE Joint Genome Institute"/>
            <person name="Kuo A."/>
            <person name="Tarkka M."/>
            <person name="Buscot F."/>
            <person name="Kohler A."/>
            <person name="Nagy L.G."/>
            <person name="Floudas D."/>
            <person name="Copeland A."/>
            <person name="Barry K.W."/>
            <person name="Cichocki N."/>
            <person name="Veneault-Fourrey C."/>
            <person name="LaButti K."/>
            <person name="Lindquist E.A."/>
            <person name="Lipzen A."/>
            <person name="Lundell T."/>
            <person name="Morin E."/>
            <person name="Murat C."/>
            <person name="Sun H."/>
            <person name="Tunlid A."/>
            <person name="Henrissat B."/>
            <person name="Grigoriev I.V."/>
            <person name="Hibbett D.S."/>
            <person name="Martin F."/>
            <person name="Nordberg H.P."/>
            <person name="Cantor M.N."/>
            <person name="Hua S.X."/>
        </authorList>
    </citation>
    <scope>NUCLEOTIDE SEQUENCE [LARGE SCALE GENOMIC DNA]</scope>
    <source>
        <strain evidence="1 2">F 1598</strain>
    </source>
</reference>
<gene>
    <name evidence="1" type="ORF">PILCRDRAFT_818075</name>
</gene>
<proteinExistence type="predicted"/>
<reference evidence="2" key="2">
    <citation type="submission" date="2015-01" db="EMBL/GenBank/DDBJ databases">
        <title>Evolutionary Origins and Diversification of the Mycorrhizal Mutualists.</title>
        <authorList>
            <consortium name="DOE Joint Genome Institute"/>
            <consortium name="Mycorrhizal Genomics Consortium"/>
            <person name="Kohler A."/>
            <person name="Kuo A."/>
            <person name="Nagy L.G."/>
            <person name="Floudas D."/>
            <person name="Copeland A."/>
            <person name="Barry K.W."/>
            <person name="Cichocki N."/>
            <person name="Veneault-Fourrey C."/>
            <person name="LaButti K."/>
            <person name="Lindquist E.A."/>
            <person name="Lipzen A."/>
            <person name="Lundell T."/>
            <person name="Morin E."/>
            <person name="Murat C."/>
            <person name="Riley R."/>
            <person name="Ohm R."/>
            <person name="Sun H."/>
            <person name="Tunlid A."/>
            <person name="Henrissat B."/>
            <person name="Grigoriev I.V."/>
            <person name="Hibbett D.S."/>
            <person name="Martin F."/>
        </authorList>
    </citation>
    <scope>NUCLEOTIDE SEQUENCE [LARGE SCALE GENOMIC DNA]</scope>
    <source>
        <strain evidence="2">F 1598</strain>
    </source>
</reference>
<dbReference type="EMBL" id="KN832987">
    <property type="protein sequence ID" value="KIM84511.1"/>
    <property type="molecule type" value="Genomic_DNA"/>
</dbReference>
<accession>A0A0C3G1A0</accession>
<keyword evidence="2" id="KW-1185">Reference proteome</keyword>
<dbReference type="AlphaFoldDB" id="A0A0C3G1A0"/>
<sequence>MKYSPPTLLAFYHGVFMGIASPDINTNIRLIFSAHDTDVPRCAPVVNLTSPSNTSLT</sequence>
<organism evidence="1 2">
    <name type="scientific">Piloderma croceum (strain F 1598)</name>
    <dbReference type="NCBI Taxonomy" id="765440"/>
    <lineage>
        <taxon>Eukaryota</taxon>
        <taxon>Fungi</taxon>
        <taxon>Dikarya</taxon>
        <taxon>Basidiomycota</taxon>
        <taxon>Agaricomycotina</taxon>
        <taxon>Agaricomycetes</taxon>
        <taxon>Agaricomycetidae</taxon>
        <taxon>Atheliales</taxon>
        <taxon>Atheliaceae</taxon>
        <taxon>Piloderma</taxon>
    </lineage>
</organism>